<evidence type="ECO:0000256" key="4">
    <source>
        <dbReference type="ARBA" id="ARBA00022840"/>
    </source>
</evidence>
<evidence type="ECO:0000259" key="10">
    <source>
        <dbReference type="PROSITE" id="PS50979"/>
    </source>
</evidence>
<keyword evidence="6" id="KW-0092">Biotin</keyword>
<dbReference type="Proteomes" id="UP000664417">
    <property type="component" value="Unassembled WGS sequence"/>
</dbReference>
<dbReference type="PANTHER" id="PTHR18866:SF33">
    <property type="entry name" value="METHYLCROTONOYL-COA CARBOXYLASE SUBUNIT ALPHA, MITOCHONDRIAL-RELATED"/>
    <property type="match status" value="1"/>
</dbReference>
<dbReference type="RefSeq" id="WP_207860553.1">
    <property type="nucleotide sequence ID" value="NZ_JAFREP010000018.1"/>
</dbReference>
<name>A0A8J7QBF3_9BACT</name>
<dbReference type="InterPro" id="IPR011761">
    <property type="entry name" value="ATP-grasp"/>
</dbReference>
<dbReference type="Pfam" id="PF00289">
    <property type="entry name" value="Biotin_carb_N"/>
    <property type="match status" value="1"/>
</dbReference>
<dbReference type="InterPro" id="IPR005482">
    <property type="entry name" value="Biotin_COase_C"/>
</dbReference>
<evidence type="ECO:0000256" key="7">
    <source>
        <dbReference type="PROSITE-ProRule" id="PRU00409"/>
    </source>
</evidence>
<reference evidence="11" key="1">
    <citation type="submission" date="2021-03" db="EMBL/GenBank/DDBJ databases">
        <authorList>
            <person name="Wang G."/>
        </authorList>
    </citation>
    <scope>NUCLEOTIDE SEQUENCE</scope>
    <source>
        <strain evidence="11">KCTC 12899</strain>
    </source>
</reference>
<dbReference type="PROSITE" id="PS50968">
    <property type="entry name" value="BIOTINYL_LIPOYL"/>
    <property type="match status" value="1"/>
</dbReference>
<dbReference type="InterPro" id="IPR011764">
    <property type="entry name" value="Biotin_carboxylation_dom"/>
</dbReference>
<accession>A0A8J7QBF3</accession>
<dbReference type="SUPFAM" id="SSF51230">
    <property type="entry name" value="Single hybrid motif"/>
    <property type="match status" value="1"/>
</dbReference>
<dbReference type="InterPro" id="IPR016185">
    <property type="entry name" value="PreATP-grasp_dom_sf"/>
</dbReference>
<dbReference type="SUPFAM" id="SSF56059">
    <property type="entry name" value="Glutathione synthetase ATP-binding domain-like"/>
    <property type="match status" value="1"/>
</dbReference>
<evidence type="ECO:0000256" key="1">
    <source>
        <dbReference type="ARBA" id="ARBA00001953"/>
    </source>
</evidence>
<dbReference type="PROSITE" id="PS00188">
    <property type="entry name" value="BIOTIN"/>
    <property type="match status" value="1"/>
</dbReference>
<dbReference type="InterPro" id="IPR005481">
    <property type="entry name" value="BC-like_N"/>
</dbReference>
<dbReference type="FunFam" id="3.30.1490.20:FF:000003">
    <property type="entry name" value="acetyl-CoA carboxylase isoform X1"/>
    <property type="match status" value="1"/>
</dbReference>
<dbReference type="InterPro" id="IPR000089">
    <property type="entry name" value="Biotin_lipoyl"/>
</dbReference>
<dbReference type="SMART" id="SM00878">
    <property type="entry name" value="Biotin_carb_C"/>
    <property type="match status" value="1"/>
</dbReference>
<dbReference type="PROSITE" id="PS50979">
    <property type="entry name" value="BC"/>
    <property type="match status" value="1"/>
</dbReference>
<dbReference type="InterPro" id="IPR050856">
    <property type="entry name" value="Biotin_carboxylase_complex"/>
</dbReference>
<evidence type="ECO:0000259" key="9">
    <source>
        <dbReference type="PROSITE" id="PS50975"/>
    </source>
</evidence>
<proteinExistence type="predicted"/>
<comment type="caution">
    <text evidence="11">The sequence shown here is derived from an EMBL/GenBank/DDBJ whole genome shotgun (WGS) entry which is preliminary data.</text>
</comment>
<dbReference type="PROSITE" id="PS00867">
    <property type="entry name" value="CPSASE_2"/>
    <property type="match status" value="1"/>
</dbReference>
<dbReference type="Pfam" id="PF00364">
    <property type="entry name" value="Biotin_lipoyl"/>
    <property type="match status" value="1"/>
</dbReference>
<dbReference type="Pfam" id="PF02786">
    <property type="entry name" value="CPSase_L_D2"/>
    <property type="match status" value="1"/>
</dbReference>
<evidence type="ECO:0000256" key="2">
    <source>
        <dbReference type="ARBA" id="ARBA00022598"/>
    </source>
</evidence>
<dbReference type="EMBL" id="JAFREP010000018">
    <property type="protein sequence ID" value="MBO1320599.1"/>
    <property type="molecule type" value="Genomic_DNA"/>
</dbReference>
<dbReference type="InterPro" id="IPR005479">
    <property type="entry name" value="CPAse_ATP-bd"/>
</dbReference>
<evidence type="ECO:0000259" key="8">
    <source>
        <dbReference type="PROSITE" id="PS50968"/>
    </source>
</evidence>
<dbReference type="SUPFAM" id="SSF51246">
    <property type="entry name" value="Rudiment single hybrid motif"/>
    <property type="match status" value="1"/>
</dbReference>
<keyword evidence="4 7" id="KW-0067">ATP-binding</keyword>
<keyword evidence="5" id="KW-0809">Transit peptide</keyword>
<dbReference type="InterPro" id="IPR001882">
    <property type="entry name" value="Biotin_BS"/>
</dbReference>
<dbReference type="InterPro" id="IPR011054">
    <property type="entry name" value="Rudment_hybrid_motif"/>
</dbReference>
<dbReference type="Pfam" id="PF02785">
    <property type="entry name" value="Biotin_carb_C"/>
    <property type="match status" value="1"/>
</dbReference>
<dbReference type="Gene3D" id="2.40.50.100">
    <property type="match status" value="1"/>
</dbReference>
<protein>
    <submittedName>
        <fullName evidence="11">Biotin/lipoyl-binding protein</fullName>
    </submittedName>
</protein>
<sequence length="668" mass="71586">MSSARFSKILIANRGEIALRIQRTARELGYRTVAVYSEADRDAPFVTACDEAVFLGAAEPAASYLSIDAIIAAAKRVGAEAVHPGYGFLSEQAAFAEACVAAGLVFIGPSAASIRAMADKAEAKRLLRDADVPLIPGVELDLSAPDTWARAAAECGFPVLIKAAAGGGGRGMRLVERAEDLADAVARARSEAKNAFGHDGLLLEKALLSARHIEIQIAADQHGNRIHLGERDCSVQRRHQKVVEEAPSPAVDHELRETMGAVALRIAASVDYHSVGTVEFLLDDQGAFYFLEMNTRLQVEHGVTEMVTGLDLVALQLAVAQGEPLPLDQGDVVFDGHAVQVRLYAEDPARDYLPQTGTVHFWRPPQGRDIRVDHGLCDGLAVSAHYDAMVAKIMAKGPDRGTALKRLGAALRETRLLGVVHNADFLARVIAHPEFAAGRFSTSFLQQHFTEYQQPTVGWADLAAVWCIQRALLPLPAGAGDAWRGWFSGHAPARTLRLAFEARLLEGRVRELGNDHLAVTLGEQAGELVCHGCEAVAVAPTGARLFHLDLEQDGVRYRRLGAVAGARFWLAAEAGVLEFEDRGLEARNRGGAHHDGLVHAVMSGRVVDVAVVVGDRVAAGDLLAVLEAMKMEHRLAAPIDGEITVVGVAAGDQVQSRQLLIEVQPVSS</sequence>
<evidence type="ECO:0000256" key="3">
    <source>
        <dbReference type="ARBA" id="ARBA00022741"/>
    </source>
</evidence>
<comment type="cofactor">
    <cofactor evidence="1">
        <name>biotin</name>
        <dbReference type="ChEBI" id="CHEBI:57586"/>
    </cofactor>
</comment>
<evidence type="ECO:0000313" key="12">
    <source>
        <dbReference type="Proteomes" id="UP000664417"/>
    </source>
</evidence>
<feature type="domain" description="Biotin carboxylation" evidence="10">
    <location>
        <begin position="5"/>
        <end position="450"/>
    </location>
</feature>
<dbReference type="GO" id="GO:0016874">
    <property type="term" value="F:ligase activity"/>
    <property type="evidence" value="ECO:0007669"/>
    <property type="project" value="UniProtKB-KW"/>
</dbReference>
<dbReference type="FunFam" id="2.40.50.100:FF:000003">
    <property type="entry name" value="Acetyl-CoA carboxylase biotin carboxyl carrier protein"/>
    <property type="match status" value="1"/>
</dbReference>
<keyword evidence="3 7" id="KW-0547">Nucleotide-binding</keyword>
<dbReference type="AlphaFoldDB" id="A0A8J7QBF3"/>
<dbReference type="GO" id="GO:0046872">
    <property type="term" value="F:metal ion binding"/>
    <property type="evidence" value="ECO:0007669"/>
    <property type="project" value="InterPro"/>
</dbReference>
<feature type="domain" description="ATP-grasp" evidence="9">
    <location>
        <begin position="124"/>
        <end position="321"/>
    </location>
</feature>
<dbReference type="InterPro" id="IPR011053">
    <property type="entry name" value="Single_hybrid_motif"/>
</dbReference>
<evidence type="ECO:0000256" key="6">
    <source>
        <dbReference type="ARBA" id="ARBA00023267"/>
    </source>
</evidence>
<organism evidence="11 12">
    <name type="scientific">Acanthopleuribacter pedis</name>
    <dbReference type="NCBI Taxonomy" id="442870"/>
    <lineage>
        <taxon>Bacteria</taxon>
        <taxon>Pseudomonadati</taxon>
        <taxon>Acidobacteriota</taxon>
        <taxon>Holophagae</taxon>
        <taxon>Acanthopleuribacterales</taxon>
        <taxon>Acanthopleuribacteraceae</taxon>
        <taxon>Acanthopleuribacter</taxon>
    </lineage>
</organism>
<dbReference type="GO" id="GO:0005524">
    <property type="term" value="F:ATP binding"/>
    <property type="evidence" value="ECO:0007669"/>
    <property type="project" value="UniProtKB-UniRule"/>
</dbReference>
<dbReference type="PANTHER" id="PTHR18866">
    <property type="entry name" value="CARBOXYLASE:PYRUVATE/ACETYL-COA/PROPIONYL-COA CARBOXYLASE"/>
    <property type="match status" value="1"/>
</dbReference>
<evidence type="ECO:0000256" key="5">
    <source>
        <dbReference type="ARBA" id="ARBA00022946"/>
    </source>
</evidence>
<dbReference type="PROSITE" id="PS50975">
    <property type="entry name" value="ATP_GRASP"/>
    <property type="match status" value="1"/>
</dbReference>
<dbReference type="FunFam" id="3.30.470.20:FF:000028">
    <property type="entry name" value="Methylcrotonoyl-CoA carboxylase subunit alpha, mitochondrial"/>
    <property type="match status" value="1"/>
</dbReference>
<dbReference type="SUPFAM" id="SSF52440">
    <property type="entry name" value="PreATP-grasp domain"/>
    <property type="match status" value="1"/>
</dbReference>
<dbReference type="CDD" id="cd06850">
    <property type="entry name" value="biotinyl_domain"/>
    <property type="match status" value="1"/>
</dbReference>
<dbReference type="PROSITE" id="PS00866">
    <property type="entry name" value="CPSASE_1"/>
    <property type="match status" value="1"/>
</dbReference>
<dbReference type="Gene3D" id="3.30.470.20">
    <property type="entry name" value="ATP-grasp fold, B domain"/>
    <property type="match status" value="1"/>
</dbReference>
<dbReference type="FunFam" id="3.40.50.20:FF:000010">
    <property type="entry name" value="Propionyl-CoA carboxylase subunit alpha"/>
    <property type="match status" value="1"/>
</dbReference>
<feature type="domain" description="Lipoyl-binding" evidence="8">
    <location>
        <begin position="586"/>
        <end position="664"/>
    </location>
</feature>
<keyword evidence="12" id="KW-1185">Reference proteome</keyword>
<gene>
    <name evidence="11" type="ORF">J3U88_19130</name>
</gene>
<evidence type="ECO:0000313" key="11">
    <source>
        <dbReference type="EMBL" id="MBO1320599.1"/>
    </source>
</evidence>
<keyword evidence="2" id="KW-0436">Ligase</keyword>